<name>A0A9P7J8I6_9AGAM</name>
<dbReference type="EMBL" id="JABBWG010000040">
    <property type="protein sequence ID" value="KAG1808029.1"/>
    <property type="molecule type" value="Genomic_DNA"/>
</dbReference>
<evidence type="ECO:0000256" key="1">
    <source>
        <dbReference type="SAM" id="MobiDB-lite"/>
    </source>
</evidence>
<evidence type="ECO:0000313" key="3">
    <source>
        <dbReference type="Proteomes" id="UP000807769"/>
    </source>
</evidence>
<accession>A0A9P7J8I6</accession>
<evidence type="ECO:0000313" key="2">
    <source>
        <dbReference type="EMBL" id="KAG1808029.1"/>
    </source>
</evidence>
<proteinExistence type="predicted"/>
<comment type="caution">
    <text evidence="2">The sequence shown here is derived from an EMBL/GenBank/DDBJ whole genome shotgun (WGS) entry which is preliminary data.</text>
</comment>
<reference evidence="2" key="1">
    <citation type="journal article" date="2020" name="New Phytol.">
        <title>Comparative genomics reveals dynamic genome evolution in host specialist ectomycorrhizal fungi.</title>
        <authorList>
            <person name="Lofgren L.A."/>
            <person name="Nguyen N.H."/>
            <person name="Vilgalys R."/>
            <person name="Ruytinx J."/>
            <person name="Liao H.L."/>
            <person name="Branco S."/>
            <person name="Kuo A."/>
            <person name="LaButti K."/>
            <person name="Lipzen A."/>
            <person name="Andreopoulos W."/>
            <person name="Pangilinan J."/>
            <person name="Riley R."/>
            <person name="Hundley H."/>
            <person name="Na H."/>
            <person name="Barry K."/>
            <person name="Grigoriev I.V."/>
            <person name="Stajich J.E."/>
            <person name="Kennedy P.G."/>
        </authorList>
    </citation>
    <scope>NUCLEOTIDE SEQUENCE</scope>
    <source>
        <strain evidence="2">MN1</strain>
    </source>
</reference>
<protein>
    <submittedName>
        <fullName evidence="2">Uncharacterized protein</fullName>
    </submittedName>
</protein>
<dbReference type="RefSeq" id="XP_041188414.1">
    <property type="nucleotide sequence ID" value="XM_041333387.1"/>
</dbReference>
<organism evidence="2 3">
    <name type="scientific">Suillus subaureus</name>
    <dbReference type="NCBI Taxonomy" id="48587"/>
    <lineage>
        <taxon>Eukaryota</taxon>
        <taxon>Fungi</taxon>
        <taxon>Dikarya</taxon>
        <taxon>Basidiomycota</taxon>
        <taxon>Agaricomycotina</taxon>
        <taxon>Agaricomycetes</taxon>
        <taxon>Agaricomycetidae</taxon>
        <taxon>Boletales</taxon>
        <taxon>Suillineae</taxon>
        <taxon>Suillaceae</taxon>
        <taxon>Suillus</taxon>
    </lineage>
</organism>
<gene>
    <name evidence="2" type="ORF">BJ212DRAFT_1303215</name>
</gene>
<keyword evidence="3" id="KW-1185">Reference proteome</keyword>
<dbReference type="Proteomes" id="UP000807769">
    <property type="component" value="Unassembled WGS sequence"/>
</dbReference>
<feature type="region of interest" description="Disordered" evidence="1">
    <location>
        <begin position="533"/>
        <end position="562"/>
    </location>
</feature>
<feature type="region of interest" description="Disordered" evidence="1">
    <location>
        <begin position="262"/>
        <end position="284"/>
    </location>
</feature>
<dbReference type="OrthoDB" id="2634326at2759"/>
<dbReference type="AlphaFoldDB" id="A0A9P7J8I6"/>
<dbReference type="GeneID" id="64627404"/>
<sequence length="1096" mass="122965">MPTVLTKFTPYRRPDVAISALDTRAIGYQEPLVITTPNMDWVPELHNDDLEELRAQADGRFGAADCFQWPQMYCKEFEYAVCIPCKDASSIDLQFAWFTPTTADFTIQPGTAFTRVQLWQANWAGKKDIVTNMLASLKHDINVLRRHPLTYHNIIIFVAQAQCSFLDIMAFMDFVEIVQPHLTSGWSSWEAYISPQMNIIKLVILTFPDDLTRNVYCEGNIAQPFPLLYHGPGGFNHHFHTCRAYTGTFTVNPGAPLPSTLLQTPASGKAPSQGQKNKKAQNITSSQLMKLKVSKVADGQPNHDKWEDLHHPENPEAIGFWTSTFQRANKDKDCIKKGLVDQGYWFPEPALLITPSSPEFASITTLQSAFHHHNFGPTAAASRKQAATQIFGEDLRDTQGTTWAIGENVQWHNIIFPEEGGFVMWSSSLPNDNSGLWSHQMIDTFPYVENFCKLLSCWEDSPSRLNAPLDASVFNVTINLSHVFNLMPPNLLEWKFSLIFTLHSLLHPDYASYGPFLNNGEDISISQAPDTLPIAEGSVEDGSPEPSPTNKDSGALADDNTVVDSTVDGPILFKKRKTISSAVHDSDNQSGSMLDKYYCIIAKGKGKQLPPPADDEEQHNDQCQADLDDGQQQVDLDENSGDSLMSGQLLQEAIDKAVTLGDKTAAEVEKIAKDWNMYQAWYKMKHPKSSDMSTNDWKQLQCDHWVKHCNKHENPKLWKEIHEFWDGSSKITEESSKALYNHIMAVCDAFTLSCQAYLCLEDIYVGGFILYTAPKFNPELACEKWEGTHDHNCHVAPIMMLKKFAIEGAGILHEAKNIPWKTMLNSLYLHQAQVIDWPAGVPPVGSDFVFKDLKTDKLKALVGPYLKRCMGSDYNVELACVKHPELKKKRKVKLSGVKVPETELMFVPWLDESKDLMSNEDSTMLNIPLITDMDGKVQHTLMDCVLFMKNLPPSIEVLDSAGSPPCNSLTPQPSSPLVWSPSPPCRDHHKVMSLPHPIPTKVPPYQPLSQKAIIPMTISSSVTCSTVPLNNLIIIAHHHLFTILVIMAMLAPDLWSNTSMHIPKNLPLLLVSPMEDEEEVEVEDGGYDHDYFEDYE</sequence>